<feature type="compositionally biased region" description="Polar residues" evidence="8">
    <location>
        <begin position="46"/>
        <end position="59"/>
    </location>
</feature>
<dbReference type="PANTHER" id="PTHR43297:SF2">
    <property type="entry name" value="DIPEPTIDE TRANSPORT ATP-BINDING PROTEIN DPPD"/>
    <property type="match status" value="1"/>
</dbReference>
<evidence type="ECO:0000256" key="6">
    <source>
        <dbReference type="ARBA" id="ARBA00022840"/>
    </source>
</evidence>
<accession>A0A4R7TWY0</accession>
<dbReference type="GO" id="GO:0005886">
    <property type="term" value="C:plasma membrane"/>
    <property type="evidence" value="ECO:0007669"/>
    <property type="project" value="UniProtKB-SubCell"/>
</dbReference>
<dbReference type="Pfam" id="PF08352">
    <property type="entry name" value="oligo_HPY"/>
    <property type="match status" value="1"/>
</dbReference>
<dbReference type="SUPFAM" id="SSF52540">
    <property type="entry name" value="P-loop containing nucleoside triphosphate hydrolases"/>
    <property type="match status" value="1"/>
</dbReference>
<dbReference type="AlphaFoldDB" id="A0A4R7TWY0"/>
<keyword evidence="4" id="KW-1003">Cell membrane</keyword>
<dbReference type="Gene3D" id="3.40.50.300">
    <property type="entry name" value="P-loop containing nucleotide triphosphate hydrolases"/>
    <property type="match status" value="1"/>
</dbReference>
<dbReference type="InterPro" id="IPR003439">
    <property type="entry name" value="ABC_transporter-like_ATP-bd"/>
</dbReference>
<keyword evidence="5" id="KW-0547">Nucleotide-binding</keyword>
<dbReference type="NCBIfam" id="TIGR01727">
    <property type="entry name" value="oligo_HPY"/>
    <property type="match status" value="1"/>
</dbReference>
<dbReference type="GO" id="GO:0015833">
    <property type="term" value="P:peptide transport"/>
    <property type="evidence" value="ECO:0007669"/>
    <property type="project" value="InterPro"/>
</dbReference>
<feature type="region of interest" description="Disordered" evidence="8">
    <location>
        <begin position="623"/>
        <end position="643"/>
    </location>
</feature>
<feature type="compositionally biased region" description="Basic residues" evidence="8">
    <location>
        <begin position="27"/>
        <end position="38"/>
    </location>
</feature>
<dbReference type="GO" id="GO:0016887">
    <property type="term" value="F:ATP hydrolysis activity"/>
    <property type="evidence" value="ECO:0007669"/>
    <property type="project" value="InterPro"/>
</dbReference>
<evidence type="ECO:0000256" key="8">
    <source>
        <dbReference type="SAM" id="MobiDB-lite"/>
    </source>
</evidence>
<keyword evidence="6 10" id="KW-0067">ATP-binding</keyword>
<dbReference type="Proteomes" id="UP000294882">
    <property type="component" value="Unassembled WGS sequence"/>
</dbReference>
<evidence type="ECO:0000256" key="7">
    <source>
        <dbReference type="ARBA" id="ARBA00023136"/>
    </source>
</evidence>
<gene>
    <name evidence="10" type="ORF">JN03_0569</name>
</gene>
<dbReference type="CDD" id="cd03257">
    <property type="entry name" value="ABC_NikE_OppD_transporters"/>
    <property type="match status" value="1"/>
</dbReference>
<dbReference type="GO" id="GO:0005524">
    <property type="term" value="F:ATP binding"/>
    <property type="evidence" value="ECO:0007669"/>
    <property type="project" value="UniProtKB-KW"/>
</dbReference>
<dbReference type="InterPro" id="IPR050388">
    <property type="entry name" value="ABC_Ni/Peptide_Import"/>
</dbReference>
<dbReference type="PANTHER" id="PTHR43297">
    <property type="entry name" value="OLIGOPEPTIDE TRANSPORT ATP-BINDING PROTEIN APPD"/>
    <property type="match status" value="1"/>
</dbReference>
<dbReference type="InterPro" id="IPR017871">
    <property type="entry name" value="ABC_transporter-like_CS"/>
</dbReference>
<evidence type="ECO:0000313" key="11">
    <source>
        <dbReference type="Proteomes" id="UP000294882"/>
    </source>
</evidence>
<sequence length="643" mass="72849">MEENKEKKTKKIASKLATKAKTTSVKKTVKTTKTSKTKKPTETSAIVNNEPINAENTPKQEVGNIFTKNLLENFSSTTSKVAAKKEQIETSKKLEVEHETTQSQVSQEPQIPEVQKEPLYDYNVSIDDSGYSKIFKKSLEFKVKPEPESVKQMTGLPTPSFWTVLKKSFINAGKQIKYFFTEVLPTLFKKNKVKKDFFNFDEYIQKADEEYIFNKWRKVVAEVKDIYLSFANPANPKEKNIVLRGPSFKVYEGCVHAIIGESGSGKSVITSLLYGLTGNNAILEGGIVKLYGLEVQNFSLKDWEKTKLRGRIVSAVFQNPMSILDPTMKVGEQIIEGMLINKIVQNRKEGRQEAIKYLELTKINNPEKVMGAYPHELSGGMIQRIALAAIVSLKPKLLIMDEPTTALDPTVQALVLDIIRELQSKFKISTIFISHDLGVVASIADYINIMYAGQIIEAGTKEEILGHPMHPYTWGLIMSMPDFNTSEKLRVIHGAVPSSLNNIVGDAFAVRNEYALEIDFEQEPSIYQISPTHFVKSSLLSEYAPKVEPPKIIQNLWNKFDAHIEKLYGKNIYVEDKLFDYYKVKSDEHNIQTEKLIEEACIREEKRKLEAEEEAKLKAEFEAKKAAKKHKKDEEKADNGKTI</sequence>
<evidence type="ECO:0000256" key="4">
    <source>
        <dbReference type="ARBA" id="ARBA00022475"/>
    </source>
</evidence>
<dbReference type="EMBL" id="SOCH01000005">
    <property type="protein sequence ID" value="TDU96696.1"/>
    <property type="molecule type" value="Genomic_DNA"/>
</dbReference>
<name>A0A4R7TWY0_9BACT</name>
<proteinExistence type="inferred from homology"/>
<feature type="domain" description="ABC transporter" evidence="9">
    <location>
        <begin position="221"/>
        <end position="477"/>
    </location>
</feature>
<organism evidence="10 11">
    <name type="scientific">Metamycoplasma hyosynoviae</name>
    <dbReference type="NCBI Taxonomy" id="29559"/>
    <lineage>
        <taxon>Bacteria</taxon>
        <taxon>Bacillati</taxon>
        <taxon>Mycoplasmatota</taxon>
        <taxon>Mycoplasmoidales</taxon>
        <taxon>Metamycoplasmataceae</taxon>
        <taxon>Metamycoplasma</taxon>
    </lineage>
</organism>
<evidence type="ECO:0000259" key="9">
    <source>
        <dbReference type="PROSITE" id="PS50893"/>
    </source>
</evidence>
<evidence type="ECO:0000256" key="2">
    <source>
        <dbReference type="ARBA" id="ARBA00005417"/>
    </source>
</evidence>
<keyword evidence="7" id="KW-0472">Membrane</keyword>
<dbReference type="SMART" id="SM00382">
    <property type="entry name" value="AAA"/>
    <property type="match status" value="1"/>
</dbReference>
<feature type="compositionally biased region" description="Low complexity" evidence="8">
    <location>
        <begin position="14"/>
        <end position="26"/>
    </location>
</feature>
<evidence type="ECO:0000256" key="5">
    <source>
        <dbReference type="ARBA" id="ARBA00022741"/>
    </source>
</evidence>
<dbReference type="RefSeq" id="WP_134076689.1">
    <property type="nucleotide sequence ID" value="NZ_SOCH01000005.1"/>
</dbReference>
<reference evidence="10 11" key="1">
    <citation type="submission" date="2019-03" db="EMBL/GenBank/DDBJ databases">
        <title>Genomic Encyclopedia of Archaeal and Bacterial Type Strains, Phase II (KMG-II): from individual species to whole genera.</title>
        <authorList>
            <person name="Goeker M."/>
        </authorList>
    </citation>
    <scope>NUCLEOTIDE SEQUENCE [LARGE SCALE GENOMIC DNA]</scope>
    <source>
        <strain evidence="10 11">ATCC 25591</strain>
    </source>
</reference>
<dbReference type="InterPro" id="IPR003593">
    <property type="entry name" value="AAA+_ATPase"/>
</dbReference>
<dbReference type="InterPro" id="IPR027417">
    <property type="entry name" value="P-loop_NTPase"/>
</dbReference>
<dbReference type="Pfam" id="PF00005">
    <property type="entry name" value="ABC_tran"/>
    <property type="match status" value="1"/>
</dbReference>
<dbReference type="PROSITE" id="PS00211">
    <property type="entry name" value="ABC_TRANSPORTER_1"/>
    <property type="match status" value="1"/>
</dbReference>
<dbReference type="InterPro" id="IPR013563">
    <property type="entry name" value="Oligopep_ABC_C"/>
</dbReference>
<evidence type="ECO:0000256" key="1">
    <source>
        <dbReference type="ARBA" id="ARBA00004202"/>
    </source>
</evidence>
<evidence type="ECO:0000313" key="10">
    <source>
        <dbReference type="EMBL" id="TDU96696.1"/>
    </source>
</evidence>
<keyword evidence="3" id="KW-0813">Transport</keyword>
<protein>
    <submittedName>
        <fullName evidence="10">Oligopeptide transport system ATP-binding protein</fullName>
    </submittedName>
</protein>
<feature type="compositionally biased region" description="Basic and acidic residues" evidence="8">
    <location>
        <begin position="632"/>
        <end position="643"/>
    </location>
</feature>
<comment type="caution">
    <text evidence="10">The sequence shown here is derived from an EMBL/GenBank/DDBJ whole genome shotgun (WGS) entry which is preliminary data.</text>
</comment>
<dbReference type="PROSITE" id="PS50893">
    <property type="entry name" value="ABC_TRANSPORTER_2"/>
    <property type="match status" value="1"/>
</dbReference>
<evidence type="ECO:0000256" key="3">
    <source>
        <dbReference type="ARBA" id="ARBA00022448"/>
    </source>
</evidence>
<comment type="similarity">
    <text evidence="2">Belongs to the ABC transporter superfamily.</text>
</comment>
<comment type="subcellular location">
    <subcellularLocation>
        <location evidence="1">Cell membrane</location>
        <topology evidence="1">Peripheral membrane protein</topology>
    </subcellularLocation>
</comment>
<feature type="region of interest" description="Disordered" evidence="8">
    <location>
        <begin position="1"/>
        <end position="60"/>
    </location>
</feature>